<feature type="coiled-coil region" evidence="1">
    <location>
        <begin position="61"/>
        <end position="122"/>
    </location>
</feature>
<feature type="compositionally biased region" description="Basic and acidic residues" evidence="2">
    <location>
        <begin position="311"/>
        <end position="324"/>
    </location>
</feature>
<dbReference type="OrthoDB" id="6278614at2759"/>
<sequence length="721" mass="85206">NKMSGNEVENICSTNINNEKTDYNKELNHLKQYNHSNISTLTISNYNNDNRKSNNLTEQLLFEVMNENSVLREKNEELREMIYHEEDNSKEMNELNTMKLKLKETQNELIRKEEENKQLKSDNILLNNLIQSMKRDQEIFSSENDNLCTINKNLEQIIVMKIDNEKKLLEDNQVLDKLIQNLQEQLTTCTADQKQLNELNDPEVVDSHLNAHKCSSCEYFKHQLNAYIYLYGELNQSNVQDIPEQYLNEDTTQTIKKNITKQKCMKQDDIYNVVNDQRMDRIPLNENLIKSHSDYSLSDNLSSNESTSTNECKDASDTKPHNVESTKQNESVIESTLSNQSTASEYSQSNNLNADDIRLKWSKINEENTELKHQLKEINGFWVKRQRKLEDYCHQLLIRLKYMKSKYHSSSCKSSWIKSSLNILIPSRRKYNTKHKWKLNPRKLHLNFNNSYNYNQNNIDNQIITSNHNNDDHESNVTCSKLKKWKYSNNTPKLKLINDYRTSLIKSRKHAIQLLNTQNKLPYLSEIQCSYELLNQRNNSLLQQYQVMRKLKIQKEQSNHELNNLVESLSSILHRSRKQNIQSKRIIENLKTYLYKLCHTINQFISANDQVTNVHYDNKLPSENINSKLTKEKTNETLKLTEIHLQQTIKTQRCQLQILINEKKQLTENFTQLKQAHHYLVNELNELKLTLMNFNKSKHKNSMKNLDNDVKQTKIVNRICY</sequence>
<gene>
    <name evidence="3" type="ORF">EWB00_008765</name>
</gene>
<feature type="non-terminal residue" evidence="3">
    <location>
        <position position="1"/>
    </location>
</feature>
<comment type="caution">
    <text evidence="3">The sequence shown here is derived from an EMBL/GenBank/DDBJ whole genome shotgun (WGS) entry which is preliminary data.</text>
</comment>
<name>A0A4Z2CPC3_SCHJA</name>
<evidence type="ECO:0000256" key="1">
    <source>
        <dbReference type="SAM" id="Coils"/>
    </source>
</evidence>
<feature type="region of interest" description="Disordered" evidence="2">
    <location>
        <begin position="294"/>
        <end position="349"/>
    </location>
</feature>
<evidence type="ECO:0000313" key="4">
    <source>
        <dbReference type="Proteomes" id="UP000311919"/>
    </source>
</evidence>
<keyword evidence="4" id="KW-1185">Reference proteome</keyword>
<proteinExistence type="predicted"/>
<accession>A0A4Z2CPC3</accession>
<dbReference type="EMBL" id="SKCS01000491">
    <property type="protein sequence ID" value="TNN05934.1"/>
    <property type="molecule type" value="Genomic_DNA"/>
</dbReference>
<protein>
    <submittedName>
        <fullName evidence="3">Uncharacterized protein</fullName>
    </submittedName>
</protein>
<evidence type="ECO:0000313" key="3">
    <source>
        <dbReference type="EMBL" id="TNN05934.1"/>
    </source>
</evidence>
<dbReference type="AlphaFoldDB" id="A0A4Z2CPC3"/>
<feature type="coiled-coil region" evidence="1">
    <location>
        <begin position="524"/>
        <end position="568"/>
    </location>
</feature>
<dbReference type="Proteomes" id="UP000311919">
    <property type="component" value="Unassembled WGS sequence"/>
</dbReference>
<feature type="non-terminal residue" evidence="3">
    <location>
        <position position="721"/>
    </location>
</feature>
<evidence type="ECO:0000256" key="2">
    <source>
        <dbReference type="SAM" id="MobiDB-lite"/>
    </source>
</evidence>
<feature type="compositionally biased region" description="Polar residues" evidence="2">
    <location>
        <begin position="325"/>
        <end position="349"/>
    </location>
</feature>
<organism evidence="3 4">
    <name type="scientific">Schistosoma japonicum</name>
    <name type="common">Blood fluke</name>
    <dbReference type="NCBI Taxonomy" id="6182"/>
    <lineage>
        <taxon>Eukaryota</taxon>
        <taxon>Metazoa</taxon>
        <taxon>Spiralia</taxon>
        <taxon>Lophotrochozoa</taxon>
        <taxon>Platyhelminthes</taxon>
        <taxon>Trematoda</taxon>
        <taxon>Digenea</taxon>
        <taxon>Strigeidida</taxon>
        <taxon>Schistosomatoidea</taxon>
        <taxon>Schistosomatidae</taxon>
        <taxon>Schistosoma</taxon>
    </lineage>
</organism>
<keyword evidence="1" id="KW-0175">Coiled coil</keyword>
<feature type="compositionally biased region" description="Low complexity" evidence="2">
    <location>
        <begin position="294"/>
        <end position="310"/>
    </location>
</feature>
<feature type="coiled-coil region" evidence="1">
    <location>
        <begin position="649"/>
        <end position="676"/>
    </location>
</feature>
<feature type="coiled-coil region" evidence="1">
    <location>
        <begin position="165"/>
        <end position="199"/>
    </location>
</feature>
<reference evidence="3 4" key="1">
    <citation type="submission" date="2019-03" db="EMBL/GenBank/DDBJ databases">
        <title>An improved genome assembly of the fluke Schistosoma japonicum.</title>
        <authorList>
            <person name="Hu W."/>
            <person name="Luo F."/>
            <person name="Yin M."/>
            <person name="Mo X."/>
            <person name="Sun C."/>
            <person name="Wu Q."/>
            <person name="Zhu B."/>
            <person name="Xiang M."/>
            <person name="Wang J."/>
            <person name="Wang Y."/>
            <person name="Zhang T."/>
            <person name="Xu B."/>
            <person name="Zheng H."/>
            <person name="Feng Z."/>
        </authorList>
    </citation>
    <scope>NUCLEOTIDE SEQUENCE [LARGE SCALE GENOMIC DNA]</scope>
    <source>
        <strain evidence="3">HuSjv2</strain>
        <tissue evidence="3">Worms</tissue>
    </source>
</reference>